<sequence length="134" mass="15327">MNKELFLIVHKSHWLSYRKEVDLCEVANDPFILYKSETSLHDFVEELCHEAGFHPKISFEAFEERTVAGLVGAKLGVALIPFIPGLDMEKISLIHVRNPRCLLKIQMVCRKDGYVSPALMDFKAYVENSIGFNK</sequence>
<evidence type="ECO:0000313" key="7">
    <source>
        <dbReference type="Proteomes" id="UP000632377"/>
    </source>
</evidence>
<proteinExistence type="inferred from homology"/>
<dbReference type="Pfam" id="PF03466">
    <property type="entry name" value="LysR_substrate"/>
    <property type="match status" value="1"/>
</dbReference>
<accession>A0ABS1TIN6</accession>
<comment type="similarity">
    <text evidence="1">Belongs to the LysR transcriptional regulatory family.</text>
</comment>
<dbReference type="EMBL" id="JAESWC010000018">
    <property type="protein sequence ID" value="MBL4937823.1"/>
    <property type="molecule type" value="Genomic_DNA"/>
</dbReference>
<reference evidence="6 7" key="1">
    <citation type="submission" date="2021-01" db="EMBL/GenBank/DDBJ databases">
        <title>Genome public.</title>
        <authorList>
            <person name="Liu C."/>
            <person name="Sun Q."/>
        </authorList>
    </citation>
    <scope>NUCLEOTIDE SEQUENCE [LARGE SCALE GENOMIC DNA]</scope>
    <source>
        <strain evidence="6 7">YIM B02515</strain>
    </source>
</reference>
<keyword evidence="3" id="KW-0238">DNA-binding</keyword>
<evidence type="ECO:0000259" key="5">
    <source>
        <dbReference type="Pfam" id="PF03466"/>
    </source>
</evidence>
<keyword evidence="2" id="KW-0805">Transcription regulation</keyword>
<dbReference type="Proteomes" id="UP000632377">
    <property type="component" value="Unassembled WGS sequence"/>
</dbReference>
<evidence type="ECO:0000256" key="2">
    <source>
        <dbReference type="ARBA" id="ARBA00023015"/>
    </source>
</evidence>
<dbReference type="SUPFAM" id="SSF53850">
    <property type="entry name" value="Periplasmic binding protein-like II"/>
    <property type="match status" value="1"/>
</dbReference>
<gene>
    <name evidence="6" type="ORF">JK636_19125</name>
</gene>
<dbReference type="InterPro" id="IPR005119">
    <property type="entry name" value="LysR_subst-bd"/>
</dbReference>
<name>A0ABS1TIN6_9CLOT</name>
<comment type="caution">
    <text evidence="6">The sequence shown here is derived from an EMBL/GenBank/DDBJ whole genome shotgun (WGS) entry which is preliminary data.</text>
</comment>
<evidence type="ECO:0000313" key="6">
    <source>
        <dbReference type="EMBL" id="MBL4937823.1"/>
    </source>
</evidence>
<dbReference type="PANTHER" id="PTHR30346">
    <property type="entry name" value="TRANSCRIPTIONAL DUAL REGULATOR HCAR-RELATED"/>
    <property type="match status" value="1"/>
</dbReference>
<organism evidence="6 7">
    <name type="scientific">Clostridium rhizosphaerae</name>
    <dbReference type="NCBI Taxonomy" id="2803861"/>
    <lineage>
        <taxon>Bacteria</taxon>
        <taxon>Bacillati</taxon>
        <taxon>Bacillota</taxon>
        <taxon>Clostridia</taxon>
        <taxon>Eubacteriales</taxon>
        <taxon>Clostridiaceae</taxon>
        <taxon>Clostridium</taxon>
    </lineage>
</organism>
<evidence type="ECO:0000256" key="4">
    <source>
        <dbReference type="ARBA" id="ARBA00023163"/>
    </source>
</evidence>
<keyword evidence="4" id="KW-0804">Transcription</keyword>
<feature type="domain" description="LysR substrate-binding" evidence="5">
    <location>
        <begin position="2"/>
        <end position="127"/>
    </location>
</feature>
<dbReference type="Gene3D" id="3.40.190.290">
    <property type="match status" value="1"/>
</dbReference>
<protein>
    <recommendedName>
        <fullName evidence="5">LysR substrate-binding domain-containing protein</fullName>
    </recommendedName>
</protein>
<keyword evidence="7" id="KW-1185">Reference proteome</keyword>
<evidence type="ECO:0000256" key="3">
    <source>
        <dbReference type="ARBA" id="ARBA00023125"/>
    </source>
</evidence>
<dbReference type="PANTHER" id="PTHR30346:SF28">
    <property type="entry name" value="HTH-TYPE TRANSCRIPTIONAL REGULATOR CYNR"/>
    <property type="match status" value="1"/>
</dbReference>
<evidence type="ECO:0000256" key="1">
    <source>
        <dbReference type="ARBA" id="ARBA00009437"/>
    </source>
</evidence>
<dbReference type="RefSeq" id="WP_202750568.1">
    <property type="nucleotide sequence ID" value="NZ_JAESWC010000018.1"/>
</dbReference>